<dbReference type="PANTHER" id="PTHR46225:SF19">
    <property type="entry name" value="RING-TYPE DOMAIN-CONTAINING PROTEIN"/>
    <property type="match status" value="1"/>
</dbReference>
<feature type="domain" description="RING-type" evidence="3">
    <location>
        <begin position="196"/>
        <end position="237"/>
    </location>
</feature>
<evidence type="ECO:0000313" key="5">
    <source>
        <dbReference type="Proteomes" id="UP000092600"/>
    </source>
</evidence>
<name>A0A199VA62_ANACO</name>
<evidence type="ECO:0000259" key="3">
    <source>
        <dbReference type="PROSITE" id="PS50089"/>
    </source>
</evidence>
<dbReference type="Pfam" id="PF13639">
    <property type="entry name" value="zf-RING_2"/>
    <property type="match status" value="1"/>
</dbReference>
<dbReference type="Proteomes" id="UP000092600">
    <property type="component" value="Unassembled WGS sequence"/>
</dbReference>
<dbReference type="SUPFAM" id="SSF57850">
    <property type="entry name" value="RING/U-box"/>
    <property type="match status" value="1"/>
</dbReference>
<dbReference type="EMBL" id="LSRQ01002595">
    <property type="protein sequence ID" value="OAY73766.1"/>
    <property type="molecule type" value="Genomic_DNA"/>
</dbReference>
<protein>
    <submittedName>
        <fullName evidence="4">E3 ubiquitin-protein ligase</fullName>
    </submittedName>
</protein>
<dbReference type="PANTHER" id="PTHR46225">
    <property type="entry name" value="C3H4 TYPE ZINC FINGER PROTEIN"/>
    <property type="match status" value="1"/>
</dbReference>
<keyword evidence="1" id="KW-0479">Metal-binding</keyword>
<comment type="caution">
    <text evidence="4">The sequence shown here is derived from an EMBL/GenBank/DDBJ whole genome shotgun (WGS) entry which is preliminary data.</text>
</comment>
<dbReference type="FunFam" id="3.30.40.10:FF:000348">
    <property type="entry name" value="E3 ubiquitin-protein ligase"/>
    <property type="match status" value="1"/>
</dbReference>
<evidence type="ECO:0000256" key="2">
    <source>
        <dbReference type="SAM" id="MobiDB-lite"/>
    </source>
</evidence>
<evidence type="ECO:0000313" key="4">
    <source>
        <dbReference type="EMBL" id="OAY73766.1"/>
    </source>
</evidence>
<dbReference type="InterPro" id="IPR001841">
    <property type="entry name" value="Znf_RING"/>
</dbReference>
<evidence type="ECO:0000256" key="1">
    <source>
        <dbReference type="PROSITE-ProRule" id="PRU00175"/>
    </source>
</evidence>
<keyword evidence="1" id="KW-0863">Zinc-finger</keyword>
<accession>A0A199VA62</accession>
<reference evidence="4 5" key="1">
    <citation type="journal article" date="2016" name="DNA Res.">
        <title>The draft genome of MD-2 pineapple using hybrid error correction of long reads.</title>
        <authorList>
            <person name="Redwan R.M."/>
            <person name="Saidin A."/>
            <person name="Kumar S.V."/>
        </authorList>
    </citation>
    <scope>NUCLEOTIDE SEQUENCE [LARGE SCALE GENOMIC DNA]</scope>
    <source>
        <strain evidence="5">cv. MD2</strain>
        <tissue evidence="4">Leaf</tissue>
    </source>
</reference>
<dbReference type="PROSITE" id="PS50089">
    <property type="entry name" value="ZF_RING_2"/>
    <property type="match status" value="1"/>
</dbReference>
<dbReference type="AlphaFoldDB" id="A0A199VA62"/>
<dbReference type="SMART" id="SM00184">
    <property type="entry name" value="RING"/>
    <property type="match status" value="1"/>
</dbReference>
<dbReference type="STRING" id="4615.A0A199VA62"/>
<gene>
    <name evidence="4" type="ORF">ACMD2_22077</name>
</gene>
<feature type="region of interest" description="Disordered" evidence="2">
    <location>
        <begin position="239"/>
        <end position="273"/>
    </location>
</feature>
<organism evidence="4 5">
    <name type="scientific">Ananas comosus</name>
    <name type="common">Pineapple</name>
    <name type="synonym">Ananas ananas</name>
    <dbReference type="NCBI Taxonomy" id="4615"/>
    <lineage>
        <taxon>Eukaryota</taxon>
        <taxon>Viridiplantae</taxon>
        <taxon>Streptophyta</taxon>
        <taxon>Embryophyta</taxon>
        <taxon>Tracheophyta</taxon>
        <taxon>Spermatophyta</taxon>
        <taxon>Magnoliopsida</taxon>
        <taxon>Liliopsida</taxon>
        <taxon>Poales</taxon>
        <taxon>Bromeliaceae</taxon>
        <taxon>Bromelioideae</taxon>
        <taxon>Ananas</taxon>
    </lineage>
</organism>
<dbReference type="Gene3D" id="3.30.40.10">
    <property type="entry name" value="Zinc/RING finger domain, C3HC4 (zinc finger)"/>
    <property type="match status" value="1"/>
</dbReference>
<sequence length="273" mass="30508">MDYWLYGGLYCYLPHLIGGYIHRNNLNSEQESRQGSSSPDNLPQSSYTVISGAQNSEGVHGHGNAEVSQLRQNIITANPRINALIEHFKMALDCFFAVWFVVGNVMYSVPYIQLYRLCNAFHSVCNDMLLLALEEMNQNRGATSESIDALPTYKFKLKRRRSGLESEINTEGQSEVGILAAGTDKERIILAEDAVCCICLGMYVENDELRELPCSHCFHKECVDKWLKINALCPLCKSEVGATSGSSSSTTNPSRRQNDRRVGNGLDLQQEMP</sequence>
<dbReference type="CDD" id="cd16467">
    <property type="entry name" value="RING-H2_RNF6-like"/>
    <property type="match status" value="1"/>
</dbReference>
<proteinExistence type="predicted"/>
<dbReference type="InterPro" id="IPR013083">
    <property type="entry name" value="Znf_RING/FYVE/PHD"/>
</dbReference>
<keyword evidence="1" id="KW-0862">Zinc</keyword>
<dbReference type="GO" id="GO:0008270">
    <property type="term" value="F:zinc ion binding"/>
    <property type="evidence" value="ECO:0007669"/>
    <property type="project" value="UniProtKB-KW"/>
</dbReference>